<reference evidence="1 2" key="1">
    <citation type="submission" date="2018-05" db="EMBL/GenBank/DDBJ databases">
        <title>Chitinophaga sp. K3CV102501T nov., isolated from isolated from a monsoon evergreen broad-leaved forest soil.</title>
        <authorList>
            <person name="Lv Y."/>
        </authorList>
    </citation>
    <scope>NUCLEOTIDE SEQUENCE [LARGE SCALE GENOMIC DNA]</scope>
    <source>
        <strain evidence="1 2">GDMCC 1.1325</strain>
    </source>
</reference>
<protein>
    <submittedName>
        <fullName evidence="1">DUF2252 domain-containing protein</fullName>
    </submittedName>
</protein>
<organism evidence="1 2">
    <name type="scientific">Chitinophaga flava</name>
    <dbReference type="NCBI Taxonomy" id="2259036"/>
    <lineage>
        <taxon>Bacteria</taxon>
        <taxon>Pseudomonadati</taxon>
        <taxon>Bacteroidota</taxon>
        <taxon>Chitinophagia</taxon>
        <taxon>Chitinophagales</taxon>
        <taxon>Chitinophagaceae</taxon>
        <taxon>Chitinophaga</taxon>
    </lineage>
</organism>
<dbReference type="EMBL" id="QFFJ01000001">
    <property type="protein sequence ID" value="RBL92515.1"/>
    <property type="molecule type" value="Genomic_DNA"/>
</dbReference>
<evidence type="ECO:0000313" key="2">
    <source>
        <dbReference type="Proteomes" id="UP000253410"/>
    </source>
</evidence>
<proteinExistence type="predicted"/>
<dbReference type="PANTHER" id="PTHR39441">
    <property type="entry name" value="DUF2252 DOMAIN-CONTAINING PROTEIN"/>
    <property type="match status" value="1"/>
</dbReference>
<dbReference type="AlphaFoldDB" id="A0A365Y3N6"/>
<comment type="caution">
    <text evidence="1">The sequence shown here is derived from an EMBL/GenBank/DDBJ whole genome shotgun (WGS) entry which is preliminary data.</text>
</comment>
<dbReference type="Pfam" id="PF10009">
    <property type="entry name" value="DUF2252"/>
    <property type="match status" value="1"/>
</dbReference>
<gene>
    <name evidence="1" type="ORF">DF182_08005</name>
</gene>
<accession>A0A365Y3N6</accession>
<dbReference type="RefSeq" id="WP_113615117.1">
    <property type="nucleotide sequence ID" value="NZ_QFFJ01000001.1"/>
</dbReference>
<dbReference type="PANTHER" id="PTHR39441:SF1">
    <property type="entry name" value="DUF2252 DOMAIN-CONTAINING PROTEIN"/>
    <property type="match status" value="1"/>
</dbReference>
<dbReference type="Proteomes" id="UP000253410">
    <property type="component" value="Unassembled WGS sequence"/>
</dbReference>
<name>A0A365Y3N6_9BACT</name>
<keyword evidence="2" id="KW-1185">Reference proteome</keyword>
<sequence>MAVEKDTPGKQIRATVPRTSQGDFILSPQRPSVLEAIRTSNEGRVKKLIPIRHGRMSESPFAFYRGMAGLMAFDLSGLPHTQLTVQAIGDCHLSNFGGFATPERTLIFDANDFDETLPATWEWDVKRLATSFVLAARHNQLKEADARDMAVKVSTSYRHSMYEYSRMNTLDLWYMKFEMHALMNSTTSDEVRNMLRDAIAKAEKATPQQVFYKITENVLGTFEITDQHPLIYHPLNLEKEKASIQNFLKEYSHTLQEDRRYLFSKYHVEDVALKVVGVGSVGTRCLVALMMNDKNEPLFLQVKEANASVLENFTAKSKYKHAGERVVQGQRLVQAASDIFLGWSTSDDGRHFYLRQLRDRKIAPDVNHFDKEVLMAYAGLCGRMLARAHAKTGPSEQISAYMGKSELMDTAIGKFAVAYADQTEKDFAEFTKAIKKGQLPVEIA</sequence>
<dbReference type="OrthoDB" id="1491115at2"/>
<evidence type="ECO:0000313" key="1">
    <source>
        <dbReference type="EMBL" id="RBL92515.1"/>
    </source>
</evidence>
<dbReference type="InterPro" id="IPR018721">
    <property type="entry name" value="DUF2252"/>
</dbReference>